<gene>
    <name evidence="3" type="ORF">CFX1CAM_1288</name>
</gene>
<dbReference type="SMART" id="SM00257">
    <property type="entry name" value="LysM"/>
    <property type="match status" value="2"/>
</dbReference>
<feature type="transmembrane region" description="Helical" evidence="1">
    <location>
        <begin position="56"/>
        <end position="80"/>
    </location>
</feature>
<evidence type="ECO:0000313" key="4">
    <source>
        <dbReference type="Proteomes" id="UP000195514"/>
    </source>
</evidence>
<dbReference type="SUPFAM" id="SSF54106">
    <property type="entry name" value="LysM domain"/>
    <property type="match status" value="2"/>
</dbReference>
<reference evidence="4" key="1">
    <citation type="submission" date="2017-05" db="EMBL/GenBank/DDBJ databases">
        <authorList>
            <person name="Kirkegaard R."/>
            <person name="Mcilroy J S."/>
        </authorList>
    </citation>
    <scope>NUCLEOTIDE SEQUENCE [LARGE SCALE GENOMIC DNA]</scope>
</reference>
<evidence type="ECO:0000259" key="2">
    <source>
        <dbReference type="PROSITE" id="PS51782"/>
    </source>
</evidence>
<dbReference type="EMBL" id="LT859958">
    <property type="protein sequence ID" value="SMX54353.1"/>
    <property type="molecule type" value="Genomic_DNA"/>
</dbReference>
<keyword evidence="1" id="KW-0812">Transmembrane</keyword>
<dbReference type="InterPro" id="IPR018392">
    <property type="entry name" value="LysM"/>
</dbReference>
<feature type="domain" description="LysM" evidence="2">
    <location>
        <begin position="128"/>
        <end position="172"/>
    </location>
</feature>
<dbReference type="PANTHER" id="PTHR33734">
    <property type="entry name" value="LYSM DOMAIN-CONTAINING GPI-ANCHORED PROTEIN 2"/>
    <property type="match status" value="1"/>
</dbReference>
<keyword evidence="1" id="KW-0472">Membrane</keyword>
<dbReference type="Proteomes" id="UP000195514">
    <property type="component" value="Chromosome I"/>
</dbReference>
<dbReference type="OrthoDB" id="150758at2"/>
<feature type="domain" description="LysM" evidence="2">
    <location>
        <begin position="200"/>
        <end position="243"/>
    </location>
</feature>
<proteinExistence type="predicted"/>
<accession>A0A1Y6K3W7</accession>
<name>A0A1Y6K3W7_9CHLR</name>
<protein>
    <recommendedName>
        <fullName evidence="2">LysM domain-containing protein</fullName>
    </recommendedName>
</protein>
<organism evidence="3 4">
    <name type="scientific">Candidatus Brevifilum fermentans</name>
    <dbReference type="NCBI Taxonomy" id="1986204"/>
    <lineage>
        <taxon>Bacteria</taxon>
        <taxon>Bacillati</taxon>
        <taxon>Chloroflexota</taxon>
        <taxon>Anaerolineae</taxon>
        <taxon>Anaerolineales</taxon>
        <taxon>Anaerolineaceae</taxon>
        <taxon>Candidatus Brevifilum</taxon>
    </lineage>
</organism>
<dbReference type="CDD" id="cd00118">
    <property type="entry name" value="LysM"/>
    <property type="match status" value="2"/>
</dbReference>
<keyword evidence="1" id="KW-1133">Transmembrane helix</keyword>
<dbReference type="KEGG" id="abat:CFX1CAM_1288"/>
<dbReference type="Pfam" id="PF01476">
    <property type="entry name" value="LysM"/>
    <property type="match status" value="2"/>
</dbReference>
<dbReference type="Gene3D" id="3.10.350.10">
    <property type="entry name" value="LysM domain"/>
    <property type="match status" value="2"/>
</dbReference>
<dbReference type="InterPro" id="IPR036779">
    <property type="entry name" value="LysM_dom_sf"/>
</dbReference>
<dbReference type="PANTHER" id="PTHR33734:SF22">
    <property type="entry name" value="MEMBRANE-BOUND LYTIC MUREIN TRANSGLYCOSYLASE D"/>
    <property type="match status" value="1"/>
</dbReference>
<dbReference type="RefSeq" id="WP_087862210.1">
    <property type="nucleotide sequence ID" value="NZ_LT859958.1"/>
</dbReference>
<evidence type="ECO:0000313" key="3">
    <source>
        <dbReference type="EMBL" id="SMX54353.1"/>
    </source>
</evidence>
<dbReference type="AlphaFoldDB" id="A0A1Y6K3W7"/>
<dbReference type="PROSITE" id="PS51782">
    <property type="entry name" value="LYSM"/>
    <property type="match status" value="2"/>
</dbReference>
<sequence>MNSEKNSSSTKLCPVCGTRLTATASRCLVCGTELDQKTDATKSANIRAKRLPEVTLSLPAILGLLVLFLALIALVLFLVINGKANVPVETAEVAVIEGTATPSPTITETPTNTLTPTEAPTWTPLPPIPYIVKPGEACAGIAAAFGVSVQSIILENNLPANCDLYEEQELLIPQPTPTASPQPTATLSDVEKTEAACETISYVVQANDTLSSIANTYNVAMATIREYNGLLSDTVFEGRTLYIPLCQRRPTAGPTPTPTQLPPYPAPVLLLPADGASFISVSDTITLQWAAVGALETNEAYAVTITDLTSENTWTTTEYVRGTSFIIPASFAPAESRPHVFRWSVYIVRQIGSSEENGENWEIAGKHSEERVFAWMNSSAAP</sequence>
<evidence type="ECO:0000256" key="1">
    <source>
        <dbReference type="SAM" id="Phobius"/>
    </source>
</evidence>
<keyword evidence="4" id="KW-1185">Reference proteome</keyword>